<dbReference type="RefSeq" id="WP_275247102.1">
    <property type="nucleotide sequence ID" value="NZ_BAABDX010000001.1"/>
</dbReference>
<reference evidence="2 3" key="1">
    <citation type="submission" date="2022-11" db="EMBL/GenBank/DDBJ databases">
        <authorList>
            <person name="Siebert D."/>
            <person name="Busche T."/>
            <person name="Saydam E."/>
            <person name="Kalinowski J."/>
            <person name="Ruckert C."/>
            <person name="Blombach B."/>
        </authorList>
    </citation>
    <scope>NUCLEOTIDE SEQUENCE [LARGE SCALE GENOMIC DNA]</scope>
    <source>
        <strain evidence="2 3">DSM 1083</strain>
    </source>
</reference>
<dbReference type="Pfam" id="PF23343">
    <property type="entry name" value="REP_ORF2-G2P"/>
    <property type="match status" value="1"/>
</dbReference>
<evidence type="ECO:0000313" key="3">
    <source>
        <dbReference type="Proteomes" id="UP001213907"/>
    </source>
</evidence>
<sequence length="288" mass="32365">MTLFNDNPFGTAAKPSRFISEAEFAAVYAAADFAAAFDLCLDTSVTITWRDFGVQAPEEVQAAFERFEKCLRDWLTRRTVPMAYIYCHERGARVGLHTHLNLFVPNIYRNEFKVWAASYTRRCGRGGLMVSTPPIETMWLHWWKVGYICKGYDRQQVVQDARSSVDGRTVYLGDLIPVAWRDPGVIDMKQRVGCSRSLDRSARARGIPGGVVDVAERGGVIDISGVRHRFPASPRKPFRSRYEDGCRDVRKLYGDDLFARVTGISTSTAVPVMAAPTAVEEDLELPPF</sequence>
<gene>
    <name evidence="2" type="ORF">AFIC_003100</name>
</gene>
<evidence type="ECO:0000313" key="2">
    <source>
        <dbReference type="EMBL" id="WEF51506.1"/>
    </source>
</evidence>
<proteinExistence type="predicted"/>
<dbReference type="Proteomes" id="UP001213907">
    <property type="component" value="Chromosome"/>
</dbReference>
<accession>A0ABY8BPQ1</accession>
<name>A0ABY8BPQ1_AFICR</name>
<dbReference type="EMBL" id="CP113162">
    <property type="protein sequence ID" value="WEF51506.1"/>
    <property type="molecule type" value="Genomic_DNA"/>
</dbReference>
<evidence type="ECO:0000259" key="1">
    <source>
        <dbReference type="Pfam" id="PF23343"/>
    </source>
</evidence>
<organism evidence="2 3">
    <name type="scientific">Afipia carboxydohydrogena</name>
    <name type="common">Pseudomonas carboxydohydrogena</name>
    <dbReference type="NCBI Taxonomy" id="290"/>
    <lineage>
        <taxon>Bacteria</taxon>
        <taxon>Pseudomonadati</taxon>
        <taxon>Pseudomonadota</taxon>
        <taxon>Alphaproteobacteria</taxon>
        <taxon>Hyphomicrobiales</taxon>
        <taxon>Nitrobacteraceae</taxon>
        <taxon>Afipia</taxon>
    </lineage>
</organism>
<feature type="domain" description="Replication-associated protein ORF2/G2P" evidence="1">
    <location>
        <begin position="44"/>
        <end position="121"/>
    </location>
</feature>
<protein>
    <recommendedName>
        <fullName evidence="1">Replication-associated protein ORF2/G2P domain-containing protein</fullName>
    </recommendedName>
</protein>
<keyword evidence="3" id="KW-1185">Reference proteome</keyword>
<dbReference type="InterPro" id="IPR056906">
    <property type="entry name" value="ORF2/G2P_dom"/>
</dbReference>